<feature type="binding site" evidence="9">
    <location>
        <position position="211"/>
    </location>
    <ligand>
        <name>Mn(2+)</name>
        <dbReference type="ChEBI" id="CHEBI:29035"/>
    </ligand>
</feature>
<dbReference type="EMBL" id="MFAY01000046">
    <property type="protein sequence ID" value="OGD88226.1"/>
    <property type="molecule type" value="Genomic_DNA"/>
</dbReference>
<evidence type="ECO:0000256" key="3">
    <source>
        <dbReference type="ARBA" id="ARBA00022723"/>
    </source>
</evidence>
<dbReference type="Pfam" id="PF08436">
    <property type="entry name" value="DXP_redisom_C"/>
    <property type="match status" value="1"/>
</dbReference>
<dbReference type="SUPFAM" id="SSF55347">
    <property type="entry name" value="Glyceraldehyde-3-phosphate dehydrogenase-like, C-terminal domain"/>
    <property type="match status" value="1"/>
</dbReference>
<comment type="similarity">
    <text evidence="2 9">Belongs to the DXR family.</text>
</comment>
<feature type="binding site" evidence="9">
    <location>
        <position position="39"/>
    </location>
    <ligand>
        <name>NADPH</name>
        <dbReference type="ChEBI" id="CHEBI:57783"/>
    </ligand>
</feature>
<dbReference type="GO" id="GO:0016853">
    <property type="term" value="F:isomerase activity"/>
    <property type="evidence" value="ECO:0007669"/>
    <property type="project" value="UniProtKB-KW"/>
</dbReference>
<feature type="binding site" evidence="9">
    <location>
        <position position="195"/>
    </location>
    <ligand>
        <name>NADPH</name>
        <dbReference type="ChEBI" id="CHEBI:57783"/>
    </ligand>
</feature>
<evidence type="ECO:0000313" key="13">
    <source>
        <dbReference type="EMBL" id="OGD88226.1"/>
    </source>
</evidence>
<dbReference type="GO" id="GO:0030604">
    <property type="term" value="F:1-deoxy-D-xylulose-5-phosphate reductoisomerase activity"/>
    <property type="evidence" value="ECO:0007669"/>
    <property type="project" value="UniProtKB-UniRule"/>
</dbReference>
<sequence>MSINISVLGSTGSIGTQTLEVVDQFRGQLKVVGLAAGGNLSRLQKQIKKYQPEVVSVKKEEDAKKIDVLWGDEGNCKVATIPAVDKVVIATPGLFGIKPTLAAIRKKKTIALATKEVLVAAGSLVTSEAAKHKIKILPIDSEHSAIFQCLEGRTGQEVKRVILTASGGPFRGMKSNQLKNIRPEQALKHPNWKMGAKITIDSATLMNKGFEVIEAMWLFGLPLSKITVVVHPQSVIHSAVEFVDGSILAQIGPSDMRLPIQFALLYPGKREVNSFRRFSFSDFSTLSFEQPDIKTFRCLDLAYKAISAGKSAPAVLTAANDVAVEAFLAGKLPFVRIPDVVESALSTHKPKQMSSLVEILAVDSWARNKAREFVVKFGNK</sequence>
<dbReference type="SUPFAM" id="SSF69055">
    <property type="entry name" value="1-deoxy-D-xylulose-5-phosphate reductoisomerase, C-terminal domain"/>
    <property type="match status" value="1"/>
</dbReference>
<dbReference type="UniPathway" id="UPA00056">
    <property type="reaction ID" value="UER00092"/>
</dbReference>
<dbReference type="Pfam" id="PF02670">
    <property type="entry name" value="DXP_reductoisom"/>
    <property type="match status" value="1"/>
</dbReference>
<evidence type="ECO:0000256" key="2">
    <source>
        <dbReference type="ARBA" id="ARBA00006825"/>
    </source>
</evidence>
<feature type="binding site" evidence="9">
    <location>
        <position position="115"/>
    </location>
    <ligand>
        <name>1-deoxy-D-xylulose 5-phosphate</name>
        <dbReference type="ChEBI" id="CHEBI:57792"/>
    </ligand>
</feature>
<comment type="pathway">
    <text evidence="1 9">Isoprenoid biosynthesis; isopentenyl diphosphate biosynthesis via DXP pathway; isopentenyl diphosphate from 1-deoxy-D-xylulose 5-phosphate: step 1/6.</text>
</comment>
<dbReference type="GO" id="GO:0030145">
    <property type="term" value="F:manganese ion binding"/>
    <property type="evidence" value="ECO:0007669"/>
    <property type="project" value="TreeGrafter"/>
</dbReference>
<feature type="binding site" evidence="9">
    <location>
        <position position="141"/>
    </location>
    <ligand>
        <name>1-deoxy-D-xylulose 5-phosphate</name>
        <dbReference type="ChEBI" id="CHEBI:57792"/>
    </ligand>
</feature>
<evidence type="ECO:0000256" key="5">
    <source>
        <dbReference type="ARBA" id="ARBA00023002"/>
    </source>
</evidence>
<evidence type="ECO:0000259" key="10">
    <source>
        <dbReference type="Pfam" id="PF02670"/>
    </source>
</evidence>
<evidence type="ECO:0000256" key="4">
    <source>
        <dbReference type="ARBA" id="ARBA00022857"/>
    </source>
</evidence>
<evidence type="ECO:0000313" key="14">
    <source>
        <dbReference type="Proteomes" id="UP000178577"/>
    </source>
</evidence>
<keyword evidence="5 9" id="KW-0560">Oxidoreductase</keyword>
<evidence type="ECO:0000256" key="7">
    <source>
        <dbReference type="ARBA" id="ARBA00023229"/>
    </source>
</evidence>
<dbReference type="Proteomes" id="UP000178577">
    <property type="component" value="Unassembled WGS sequence"/>
</dbReference>
<feature type="binding site" evidence="9">
    <location>
        <position position="11"/>
    </location>
    <ligand>
        <name>NADPH</name>
        <dbReference type="ChEBI" id="CHEBI:57783"/>
    </ligand>
</feature>
<reference evidence="13 14" key="1">
    <citation type="journal article" date="2016" name="Nat. Commun.">
        <title>Thousands of microbial genomes shed light on interconnected biogeochemical processes in an aquifer system.</title>
        <authorList>
            <person name="Anantharaman K."/>
            <person name="Brown C.T."/>
            <person name="Hug L.A."/>
            <person name="Sharon I."/>
            <person name="Castelle C.J."/>
            <person name="Probst A.J."/>
            <person name="Thomas B.C."/>
            <person name="Singh A."/>
            <person name="Wilkins M.J."/>
            <person name="Karaoz U."/>
            <person name="Brodie E.L."/>
            <person name="Williams K.H."/>
            <person name="Hubbard S.S."/>
            <person name="Banfield J.F."/>
        </authorList>
    </citation>
    <scope>NUCLEOTIDE SEQUENCE [LARGE SCALE GENOMIC DNA]</scope>
</reference>
<gene>
    <name evidence="9" type="primary">dxr</name>
    <name evidence="13" type="ORF">A2693_00605</name>
</gene>
<evidence type="ECO:0000256" key="1">
    <source>
        <dbReference type="ARBA" id="ARBA00005094"/>
    </source>
</evidence>
<feature type="binding site" evidence="9">
    <location>
        <position position="140"/>
    </location>
    <ligand>
        <name>Mn(2+)</name>
        <dbReference type="ChEBI" id="CHEBI:29035"/>
    </ligand>
</feature>
<feature type="domain" description="1-deoxy-D-xylulose 5-phosphate reductoisomerase C-terminal" evidence="11">
    <location>
        <begin position="136"/>
        <end position="219"/>
    </location>
</feature>
<feature type="binding site" evidence="9">
    <location>
        <position position="12"/>
    </location>
    <ligand>
        <name>NADPH</name>
        <dbReference type="ChEBI" id="CHEBI:57783"/>
    </ligand>
</feature>
<dbReference type="NCBIfam" id="NF009114">
    <property type="entry name" value="PRK12464.1"/>
    <property type="match status" value="1"/>
</dbReference>
<dbReference type="InterPro" id="IPR036169">
    <property type="entry name" value="DXPR_C_sf"/>
</dbReference>
<comment type="function">
    <text evidence="9">Catalyzes the NADPH-dependent rearrangement and reduction of 1-deoxy-D-xylulose-5-phosphate (DXP) to 2-C-methyl-D-erythritol 4-phosphate (MEP).</text>
</comment>
<name>A0A1F5G8N9_9BACT</name>
<evidence type="ECO:0000259" key="11">
    <source>
        <dbReference type="Pfam" id="PF08436"/>
    </source>
</evidence>
<feature type="binding site" evidence="9">
    <location>
        <position position="37"/>
    </location>
    <ligand>
        <name>NADPH</name>
        <dbReference type="ChEBI" id="CHEBI:57783"/>
    </ligand>
</feature>
<dbReference type="HAMAP" id="MF_00183">
    <property type="entry name" value="DXP_reductoisom"/>
    <property type="match status" value="1"/>
</dbReference>
<feature type="binding site" evidence="9">
    <location>
        <position position="116"/>
    </location>
    <ligand>
        <name>NADPH</name>
        <dbReference type="ChEBI" id="CHEBI:57783"/>
    </ligand>
</feature>
<feature type="domain" description="1-deoxy-D-xylulose 5-phosphate reductoisomerase N-terminal" evidence="10">
    <location>
        <begin position="5"/>
        <end position="122"/>
    </location>
</feature>
<keyword evidence="4 9" id="KW-0521">NADP</keyword>
<dbReference type="GO" id="GO:0051484">
    <property type="term" value="P:isopentenyl diphosphate biosynthetic process, methylerythritol 4-phosphate pathway involved in terpenoid biosynthetic process"/>
    <property type="evidence" value="ECO:0007669"/>
    <property type="project" value="TreeGrafter"/>
</dbReference>
<feature type="binding site" evidence="9">
    <location>
        <position position="202"/>
    </location>
    <ligand>
        <name>1-deoxy-D-xylulose 5-phosphate</name>
        <dbReference type="ChEBI" id="CHEBI:57792"/>
    </ligand>
</feature>
<feature type="binding site" evidence="9">
    <location>
        <position position="14"/>
    </location>
    <ligand>
        <name>NADPH</name>
        <dbReference type="ChEBI" id="CHEBI:57783"/>
    </ligand>
</feature>
<dbReference type="Gene3D" id="3.40.50.720">
    <property type="entry name" value="NAD(P)-binding Rossmann-like Domain"/>
    <property type="match status" value="1"/>
</dbReference>
<keyword evidence="3 9" id="KW-0479">Metal-binding</keyword>
<comment type="caution">
    <text evidence="9">Lacks conserved residue(s) required for the propagation of feature annotation.</text>
</comment>
<protein>
    <recommendedName>
        <fullName evidence="9">1-deoxy-D-xylulose 5-phosphate reductoisomerase</fullName>
        <shortName evidence="9">DXP reductoisomerase</shortName>
        <ecNumber evidence="9">1.1.1.267</ecNumber>
    </recommendedName>
    <alternativeName>
        <fullName evidence="9">1-deoxyxylulose-5-phosphate reductoisomerase</fullName>
    </alternativeName>
    <alternativeName>
        <fullName evidence="9">2-C-methyl-D-erythritol 4-phosphate synthase</fullName>
    </alternativeName>
</protein>
<keyword evidence="13" id="KW-0413">Isomerase</keyword>
<evidence type="ECO:0000256" key="8">
    <source>
        <dbReference type="ARBA" id="ARBA00048543"/>
    </source>
</evidence>
<dbReference type="AlphaFoldDB" id="A0A1F5G8N9"/>
<dbReference type="PIRSF" id="PIRSF006205">
    <property type="entry name" value="Dxp_reductismrs"/>
    <property type="match status" value="1"/>
</dbReference>
<evidence type="ECO:0000259" key="12">
    <source>
        <dbReference type="Pfam" id="PF13288"/>
    </source>
</evidence>
<comment type="catalytic activity">
    <reaction evidence="8">
        <text>2-C-methyl-D-erythritol 4-phosphate + NADP(+) = 1-deoxy-D-xylulose 5-phosphate + NADPH + H(+)</text>
        <dbReference type="Rhea" id="RHEA:13717"/>
        <dbReference type="ChEBI" id="CHEBI:15378"/>
        <dbReference type="ChEBI" id="CHEBI:57783"/>
        <dbReference type="ChEBI" id="CHEBI:57792"/>
        <dbReference type="ChEBI" id="CHEBI:58262"/>
        <dbReference type="ChEBI" id="CHEBI:58349"/>
        <dbReference type="EC" id="1.1.1.267"/>
    </reaction>
    <physiologicalReaction direction="right-to-left" evidence="8">
        <dbReference type="Rhea" id="RHEA:13719"/>
    </physiologicalReaction>
</comment>
<feature type="binding site" evidence="9">
    <location>
        <position position="211"/>
    </location>
    <ligand>
        <name>1-deoxy-D-xylulose 5-phosphate</name>
        <dbReference type="ChEBI" id="CHEBI:57792"/>
    </ligand>
</feature>
<dbReference type="PANTHER" id="PTHR30525:SF0">
    <property type="entry name" value="1-DEOXY-D-XYLULOSE 5-PHOSPHATE REDUCTOISOMERASE, CHLOROPLASTIC"/>
    <property type="match status" value="1"/>
</dbReference>
<organism evidence="13 14">
    <name type="scientific">Candidatus Curtissbacteria bacterium RIFCSPHIGHO2_01_FULL_40_12</name>
    <dbReference type="NCBI Taxonomy" id="1797710"/>
    <lineage>
        <taxon>Bacteria</taxon>
        <taxon>Candidatus Curtissiibacteriota</taxon>
    </lineage>
</organism>
<feature type="binding site" evidence="9">
    <location>
        <position position="142"/>
    </location>
    <ligand>
        <name>1-deoxy-D-xylulose 5-phosphate</name>
        <dbReference type="ChEBI" id="CHEBI:57792"/>
    </ligand>
</feature>
<feature type="domain" description="DXP reductoisomerase C-terminal" evidence="12">
    <location>
        <begin position="251"/>
        <end position="368"/>
    </location>
</feature>
<accession>A0A1F5G8N9</accession>
<dbReference type="InterPro" id="IPR036291">
    <property type="entry name" value="NAD(P)-bd_dom_sf"/>
</dbReference>
<evidence type="ECO:0000256" key="6">
    <source>
        <dbReference type="ARBA" id="ARBA00023211"/>
    </source>
</evidence>
<dbReference type="PANTHER" id="PTHR30525">
    <property type="entry name" value="1-DEOXY-D-XYLULOSE 5-PHOSPHATE REDUCTOISOMERASE"/>
    <property type="match status" value="1"/>
</dbReference>
<evidence type="ECO:0000256" key="9">
    <source>
        <dbReference type="HAMAP-Rule" id="MF_00183"/>
    </source>
</evidence>
<dbReference type="EC" id="1.1.1.267" evidence="9"/>
<dbReference type="InterPro" id="IPR013644">
    <property type="entry name" value="DXP_reductoisomerase_C"/>
</dbReference>
<comment type="caution">
    <text evidence="13">The sequence shown here is derived from an EMBL/GenBank/DDBJ whole genome shotgun (WGS) entry which is preliminary data.</text>
</comment>
<feature type="binding site" evidence="9">
    <location>
        <position position="208"/>
    </location>
    <ligand>
        <name>1-deoxy-D-xylulose 5-phosphate</name>
        <dbReference type="ChEBI" id="CHEBI:57792"/>
    </ligand>
</feature>
<proteinExistence type="inferred from homology"/>
<dbReference type="GO" id="GO:0070402">
    <property type="term" value="F:NADPH binding"/>
    <property type="evidence" value="ECO:0007669"/>
    <property type="project" value="InterPro"/>
</dbReference>
<feature type="binding site" evidence="9">
    <location>
        <position position="13"/>
    </location>
    <ligand>
        <name>NADPH</name>
        <dbReference type="ChEBI" id="CHEBI:57783"/>
    </ligand>
</feature>
<dbReference type="NCBIfam" id="TIGR00243">
    <property type="entry name" value="Dxr"/>
    <property type="match status" value="1"/>
</dbReference>
<feature type="binding site" evidence="9">
    <location>
        <position position="142"/>
    </location>
    <ligand>
        <name>Mn(2+)</name>
        <dbReference type="ChEBI" id="CHEBI:29035"/>
    </ligand>
</feature>
<dbReference type="FunFam" id="3.40.50.720:FF:000045">
    <property type="entry name" value="1-deoxy-D-xylulose 5-phosphate reductoisomerase"/>
    <property type="match status" value="1"/>
</dbReference>
<feature type="binding site" evidence="9">
    <location>
        <position position="166"/>
    </location>
    <ligand>
        <name>1-deoxy-D-xylulose 5-phosphate</name>
        <dbReference type="ChEBI" id="CHEBI:57792"/>
    </ligand>
</feature>
<dbReference type="SUPFAM" id="SSF51735">
    <property type="entry name" value="NAD(P)-binding Rossmann-fold domains"/>
    <property type="match status" value="1"/>
</dbReference>
<dbReference type="InterPro" id="IPR026877">
    <property type="entry name" value="DXPR_C"/>
</dbReference>
<dbReference type="Gene3D" id="1.10.1740.10">
    <property type="match status" value="1"/>
</dbReference>
<dbReference type="InterPro" id="IPR013512">
    <property type="entry name" value="DXP_reductoisomerase_N"/>
</dbReference>
<comment type="cofactor">
    <cofactor evidence="9">
        <name>Mg(2+)</name>
        <dbReference type="ChEBI" id="CHEBI:18420"/>
    </cofactor>
    <cofactor evidence="9">
        <name>Mn(2+)</name>
        <dbReference type="ChEBI" id="CHEBI:29035"/>
    </cofactor>
</comment>
<dbReference type="Pfam" id="PF13288">
    <property type="entry name" value="DXPR_C"/>
    <property type="match status" value="1"/>
</dbReference>
<keyword evidence="9" id="KW-0460">Magnesium</keyword>
<dbReference type="InterPro" id="IPR003821">
    <property type="entry name" value="DXP_reductoisomerase"/>
</dbReference>
<feature type="binding site" evidence="9">
    <location>
        <position position="207"/>
    </location>
    <ligand>
        <name>1-deoxy-D-xylulose 5-phosphate</name>
        <dbReference type="ChEBI" id="CHEBI:57792"/>
    </ligand>
</feature>
<feature type="binding site" evidence="9">
    <location>
        <position position="189"/>
    </location>
    <ligand>
        <name>1-deoxy-D-xylulose 5-phosphate</name>
        <dbReference type="ChEBI" id="CHEBI:57792"/>
    </ligand>
</feature>
<keyword evidence="7 9" id="KW-0414">Isoprene biosynthesis</keyword>
<keyword evidence="6 9" id="KW-0464">Manganese</keyword>